<protein>
    <submittedName>
        <fullName evidence="1">Uncharacterized protein</fullName>
    </submittedName>
</protein>
<accession>A0A3B0Y7K1</accession>
<proteinExistence type="predicted"/>
<sequence>MDMDHMPCRSQEGNALFFRISVLAYSISVMFKSDVLPENGNVIK</sequence>
<reference evidence="1" key="1">
    <citation type="submission" date="2018-06" db="EMBL/GenBank/DDBJ databases">
        <authorList>
            <person name="Zhirakovskaya E."/>
        </authorList>
    </citation>
    <scope>NUCLEOTIDE SEQUENCE</scope>
</reference>
<dbReference type="AlphaFoldDB" id="A0A3B0Y7K1"/>
<gene>
    <name evidence="1" type="ORF">MNBD_GAMMA12-3554</name>
</gene>
<organism evidence="1">
    <name type="scientific">hydrothermal vent metagenome</name>
    <dbReference type="NCBI Taxonomy" id="652676"/>
    <lineage>
        <taxon>unclassified sequences</taxon>
        <taxon>metagenomes</taxon>
        <taxon>ecological metagenomes</taxon>
    </lineage>
</organism>
<name>A0A3B0Y7K1_9ZZZZ</name>
<evidence type="ECO:0000313" key="1">
    <source>
        <dbReference type="EMBL" id="VAW76745.1"/>
    </source>
</evidence>
<dbReference type="EMBL" id="UOFL01000112">
    <property type="protein sequence ID" value="VAW76745.1"/>
    <property type="molecule type" value="Genomic_DNA"/>
</dbReference>